<dbReference type="EMBL" id="CAJOAZ010015484">
    <property type="protein sequence ID" value="CAF4293763.1"/>
    <property type="molecule type" value="Genomic_DNA"/>
</dbReference>
<evidence type="ECO:0000256" key="2">
    <source>
        <dbReference type="ARBA" id="ARBA00022692"/>
    </source>
</evidence>
<dbReference type="InterPro" id="IPR050927">
    <property type="entry name" value="TRPM"/>
</dbReference>
<gene>
    <name evidence="8" type="ORF">OXD698_LOCUS45717</name>
</gene>
<dbReference type="PANTHER" id="PTHR13800">
    <property type="entry name" value="TRANSIENT RECEPTOR POTENTIAL CATION CHANNEL, SUBFAMILY M, MEMBER 6"/>
    <property type="match status" value="1"/>
</dbReference>
<keyword evidence="6" id="KW-0732">Signal</keyword>
<evidence type="ECO:0000259" key="7">
    <source>
        <dbReference type="Pfam" id="PF00520"/>
    </source>
</evidence>
<comment type="subcellular location">
    <subcellularLocation>
        <location evidence="1">Membrane</location>
        <topology evidence="1">Multi-pass membrane protein</topology>
    </subcellularLocation>
</comment>
<dbReference type="PANTHER" id="PTHR13800:SF1">
    <property type="entry name" value="TRANSIENT RECEPTOR POTENTIAL CATION CHANNEL TRPM"/>
    <property type="match status" value="1"/>
</dbReference>
<dbReference type="GO" id="GO:0005886">
    <property type="term" value="C:plasma membrane"/>
    <property type="evidence" value="ECO:0007669"/>
    <property type="project" value="TreeGrafter"/>
</dbReference>
<proteinExistence type="predicted"/>
<dbReference type="Proteomes" id="UP000663844">
    <property type="component" value="Unassembled WGS sequence"/>
</dbReference>
<evidence type="ECO:0000256" key="5">
    <source>
        <dbReference type="SAM" id="Phobius"/>
    </source>
</evidence>
<organism evidence="8 9">
    <name type="scientific">Adineta steineri</name>
    <dbReference type="NCBI Taxonomy" id="433720"/>
    <lineage>
        <taxon>Eukaryota</taxon>
        <taxon>Metazoa</taxon>
        <taxon>Spiralia</taxon>
        <taxon>Gnathifera</taxon>
        <taxon>Rotifera</taxon>
        <taxon>Eurotatoria</taxon>
        <taxon>Bdelloidea</taxon>
        <taxon>Adinetida</taxon>
        <taxon>Adinetidae</taxon>
        <taxon>Adineta</taxon>
    </lineage>
</organism>
<name>A0A820HCQ8_9BILA</name>
<evidence type="ECO:0000256" key="3">
    <source>
        <dbReference type="ARBA" id="ARBA00022989"/>
    </source>
</evidence>
<feature type="transmembrane region" description="Helical" evidence="5">
    <location>
        <begin position="39"/>
        <end position="61"/>
    </location>
</feature>
<evidence type="ECO:0000313" key="8">
    <source>
        <dbReference type="EMBL" id="CAF4293763.1"/>
    </source>
</evidence>
<reference evidence="8" key="1">
    <citation type="submission" date="2021-02" db="EMBL/GenBank/DDBJ databases">
        <authorList>
            <person name="Nowell W R."/>
        </authorList>
    </citation>
    <scope>NUCLEOTIDE SEQUENCE</scope>
</reference>
<comment type="caution">
    <text evidence="8">The sequence shown here is derived from an EMBL/GenBank/DDBJ whole genome shotgun (WGS) entry which is preliminary data.</text>
</comment>
<evidence type="ECO:0000256" key="6">
    <source>
        <dbReference type="SAM" id="SignalP"/>
    </source>
</evidence>
<evidence type="ECO:0000256" key="1">
    <source>
        <dbReference type="ARBA" id="ARBA00004141"/>
    </source>
</evidence>
<evidence type="ECO:0000313" key="9">
    <source>
        <dbReference type="Proteomes" id="UP000663844"/>
    </source>
</evidence>
<accession>A0A820HCQ8</accession>
<dbReference type="InterPro" id="IPR005821">
    <property type="entry name" value="Ion_trans_dom"/>
</dbReference>
<feature type="signal peptide" evidence="6">
    <location>
        <begin position="1"/>
        <end position="20"/>
    </location>
</feature>
<dbReference type="Pfam" id="PF00520">
    <property type="entry name" value="Ion_trans"/>
    <property type="match status" value="1"/>
</dbReference>
<feature type="transmembrane region" description="Helical" evidence="5">
    <location>
        <begin position="142"/>
        <end position="164"/>
    </location>
</feature>
<keyword evidence="3 5" id="KW-1133">Transmembrane helix</keyword>
<feature type="transmembrane region" description="Helical" evidence="5">
    <location>
        <begin position="68"/>
        <end position="85"/>
    </location>
</feature>
<sequence>MSAVAFVLFYIGLILRFAYANSAENFNVARIIMAYDLEIWWLRSMSFIVVVPFLGPHLVAIGKMLKDLTFFMFIIAIVMIAYGVTSRSMAYYPNPELNGYDINFDGRGIFRQIIYPVYYFMYGNMGNETTYLDGYPDEGWSIATHVLLAFHMLFVNILLINLLIAMFSKRFDQVYDDTKTIWHYQSYLFTREYFDRPPFFPPISLFYNLYYLGRLFYSWVRRLRSKKSVDSHAKVFSKCLFLFN</sequence>
<dbReference type="GO" id="GO:0005261">
    <property type="term" value="F:monoatomic cation channel activity"/>
    <property type="evidence" value="ECO:0007669"/>
    <property type="project" value="TreeGrafter"/>
</dbReference>
<feature type="chain" id="PRO_5032845298" description="Ion transport domain-containing protein" evidence="6">
    <location>
        <begin position="21"/>
        <end position="244"/>
    </location>
</feature>
<keyword evidence="4 5" id="KW-0472">Membrane</keyword>
<evidence type="ECO:0000256" key="4">
    <source>
        <dbReference type="ARBA" id="ARBA00023136"/>
    </source>
</evidence>
<keyword evidence="2 5" id="KW-0812">Transmembrane</keyword>
<dbReference type="GO" id="GO:0030001">
    <property type="term" value="P:metal ion transport"/>
    <property type="evidence" value="ECO:0007669"/>
    <property type="project" value="TreeGrafter"/>
</dbReference>
<dbReference type="AlphaFoldDB" id="A0A820HCQ8"/>
<protein>
    <recommendedName>
        <fullName evidence="7">Ion transport domain-containing protein</fullName>
    </recommendedName>
</protein>
<feature type="domain" description="Ion transport" evidence="7">
    <location>
        <begin position="4"/>
        <end position="178"/>
    </location>
</feature>